<evidence type="ECO:0000313" key="1">
    <source>
        <dbReference type="EMBL" id="KXF78965.1"/>
    </source>
</evidence>
<dbReference type="RefSeq" id="WP_068880235.1">
    <property type="nucleotide sequence ID" value="NZ_LNTU01000001.1"/>
</dbReference>
<gene>
    <name evidence="1" type="ORF">ATN84_04210</name>
</gene>
<accession>A0A135I0K6</accession>
<dbReference type="EMBL" id="LNTU01000001">
    <property type="protein sequence ID" value="KXF78965.1"/>
    <property type="molecule type" value="Genomic_DNA"/>
</dbReference>
<reference evidence="1 2" key="1">
    <citation type="submission" date="2015-11" db="EMBL/GenBank/DDBJ databases">
        <title>Draft genome sequence of Paramesorhizobium deserti A-3-E, a strain highly resistant to diverse beta-lactam antibiotics.</title>
        <authorList>
            <person name="Lv R."/>
            <person name="Yang X."/>
            <person name="Fang N."/>
            <person name="Guo J."/>
            <person name="Luo X."/>
            <person name="Peng F."/>
            <person name="Yang R."/>
            <person name="Cui Y."/>
            <person name="Fang C."/>
            <person name="Song Y."/>
        </authorList>
    </citation>
    <scope>NUCLEOTIDE SEQUENCE [LARGE SCALE GENOMIC DNA]</scope>
    <source>
        <strain evidence="1 2">A-3-E</strain>
    </source>
</reference>
<dbReference type="STRING" id="1494590.ATN84_04210"/>
<dbReference type="CDD" id="cd22231">
    <property type="entry name" value="RHH_NikR_HicB-like"/>
    <property type="match status" value="1"/>
</dbReference>
<dbReference type="AlphaFoldDB" id="A0A135I0K6"/>
<sequence>MSTYLPEDLQDALERFIAKKHGTINKTEAIAMILRDWLVKHGYLPAEPEEGMPPEELNATNDD</sequence>
<dbReference type="Proteomes" id="UP000070107">
    <property type="component" value="Unassembled WGS sequence"/>
</dbReference>
<comment type="caution">
    <text evidence="1">The sequence shown here is derived from an EMBL/GenBank/DDBJ whole genome shotgun (WGS) entry which is preliminary data.</text>
</comment>
<organism evidence="1 2">
    <name type="scientific">Paramesorhizobium deserti</name>
    <dbReference type="NCBI Taxonomy" id="1494590"/>
    <lineage>
        <taxon>Bacteria</taxon>
        <taxon>Pseudomonadati</taxon>
        <taxon>Pseudomonadota</taxon>
        <taxon>Alphaproteobacteria</taxon>
        <taxon>Hyphomicrobiales</taxon>
        <taxon>Phyllobacteriaceae</taxon>
        <taxon>Paramesorhizobium</taxon>
    </lineage>
</organism>
<name>A0A135I0K6_9HYPH</name>
<protein>
    <submittedName>
        <fullName evidence="1">Uncharacterized protein</fullName>
    </submittedName>
</protein>
<dbReference type="OrthoDB" id="8450163at2"/>
<keyword evidence="2" id="KW-1185">Reference proteome</keyword>
<evidence type="ECO:0000313" key="2">
    <source>
        <dbReference type="Proteomes" id="UP000070107"/>
    </source>
</evidence>
<proteinExistence type="predicted"/>